<dbReference type="Proteomes" id="UP000053593">
    <property type="component" value="Unassembled WGS sequence"/>
</dbReference>
<keyword evidence="1" id="KW-0472">Membrane</keyword>
<keyword evidence="3" id="KW-1185">Reference proteome</keyword>
<name>A0A0D0BEU7_9AGAR</name>
<proteinExistence type="predicted"/>
<evidence type="ECO:0000313" key="2">
    <source>
        <dbReference type="EMBL" id="KIK62315.1"/>
    </source>
</evidence>
<dbReference type="EMBL" id="KN834768">
    <property type="protein sequence ID" value="KIK62315.1"/>
    <property type="molecule type" value="Genomic_DNA"/>
</dbReference>
<sequence length="142" mass="15250">MAARGERDFDPLFPLTSSGQNTFAIGAKLSLASGSIIVVTNVLLTTLIAKRILWLTQLRNDYLNDTSHRSSSQVTHLVAIILESGLLYVITLIVAGCLIPYINPLKLLPIVSQVGGIATTLIMVRVELCSSVEMTSAKALVV</sequence>
<protein>
    <submittedName>
        <fullName evidence="2">Uncharacterized protein</fullName>
    </submittedName>
</protein>
<keyword evidence="1" id="KW-1133">Transmembrane helix</keyword>
<keyword evidence="1" id="KW-0812">Transmembrane</keyword>
<dbReference type="HOGENOM" id="CLU_1816010_0_0_1"/>
<organism evidence="2 3">
    <name type="scientific">Collybiopsis luxurians FD-317 M1</name>
    <dbReference type="NCBI Taxonomy" id="944289"/>
    <lineage>
        <taxon>Eukaryota</taxon>
        <taxon>Fungi</taxon>
        <taxon>Dikarya</taxon>
        <taxon>Basidiomycota</taxon>
        <taxon>Agaricomycotina</taxon>
        <taxon>Agaricomycetes</taxon>
        <taxon>Agaricomycetidae</taxon>
        <taxon>Agaricales</taxon>
        <taxon>Marasmiineae</taxon>
        <taxon>Omphalotaceae</taxon>
        <taxon>Collybiopsis</taxon>
        <taxon>Collybiopsis luxurians</taxon>
    </lineage>
</organism>
<dbReference type="AlphaFoldDB" id="A0A0D0BEU7"/>
<evidence type="ECO:0000256" key="1">
    <source>
        <dbReference type="SAM" id="Phobius"/>
    </source>
</evidence>
<dbReference type="OrthoDB" id="3226582at2759"/>
<gene>
    <name evidence="2" type="ORF">GYMLUDRAFT_242985</name>
</gene>
<accession>A0A0D0BEU7</accession>
<feature type="transmembrane region" description="Helical" evidence="1">
    <location>
        <begin position="107"/>
        <end position="128"/>
    </location>
</feature>
<feature type="transmembrane region" description="Helical" evidence="1">
    <location>
        <begin position="31"/>
        <end position="53"/>
    </location>
</feature>
<reference evidence="2 3" key="1">
    <citation type="submission" date="2014-04" db="EMBL/GenBank/DDBJ databases">
        <title>Evolutionary Origins and Diversification of the Mycorrhizal Mutualists.</title>
        <authorList>
            <consortium name="DOE Joint Genome Institute"/>
            <consortium name="Mycorrhizal Genomics Consortium"/>
            <person name="Kohler A."/>
            <person name="Kuo A."/>
            <person name="Nagy L.G."/>
            <person name="Floudas D."/>
            <person name="Copeland A."/>
            <person name="Barry K.W."/>
            <person name="Cichocki N."/>
            <person name="Veneault-Fourrey C."/>
            <person name="LaButti K."/>
            <person name="Lindquist E.A."/>
            <person name="Lipzen A."/>
            <person name="Lundell T."/>
            <person name="Morin E."/>
            <person name="Murat C."/>
            <person name="Riley R."/>
            <person name="Ohm R."/>
            <person name="Sun H."/>
            <person name="Tunlid A."/>
            <person name="Henrissat B."/>
            <person name="Grigoriev I.V."/>
            <person name="Hibbett D.S."/>
            <person name="Martin F."/>
        </authorList>
    </citation>
    <scope>NUCLEOTIDE SEQUENCE [LARGE SCALE GENOMIC DNA]</scope>
    <source>
        <strain evidence="2 3">FD-317 M1</strain>
    </source>
</reference>
<evidence type="ECO:0000313" key="3">
    <source>
        <dbReference type="Proteomes" id="UP000053593"/>
    </source>
</evidence>
<feature type="transmembrane region" description="Helical" evidence="1">
    <location>
        <begin position="74"/>
        <end position="101"/>
    </location>
</feature>